<dbReference type="RefSeq" id="WP_034518385.1">
    <property type="nucleotide sequence ID" value="NZ_CACRSP010000003.1"/>
</dbReference>
<name>A0A7J5TJC2_9BIFI</name>
<sequence length="106" mass="11108">MATATSGLSLHSGETACLNRNFVLATVSGFIVLFAMMAAMSHLPTYPQLAHGIMGATAAASGYGTRECYVFSATGTRDLAYQALTAQIKCMKTLANAFDAMSVFVV</sequence>
<keyword evidence="1" id="KW-1133">Transmembrane helix</keyword>
<dbReference type="Proteomes" id="UP000429211">
    <property type="component" value="Unassembled WGS sequence"/>
</dbReference>
<dbReference type="EMBL" id="WDPD01000002">
    <property type="protein sequence ID" value="KAB7462002.1"/>
    <property type="molecule type" value="Genomic_DNA"/>
</dbReference>
<accession>A0A7J5TJC2</accession>
<gene>
    <name evidence="2" type="ORF">GBB04_03205</name>
</gene>
<feature type="transmembrane region" description="Helical" evidence="1">
    <location>
        <begin position="22"/>
        <end position="40"/>
    </location>
</feature>
<organism evidence="2 3">
    <name type="scientific">Bifidobacterium dentium</name>
    <dbReference type="NCBI Taxonomy" id="1689"/>
    <lineage>
        <taxon>Bacteria</taxon>
        <taxon>Bacillati</taxon>
        <taxon>Actinomycetota</taxon>
        <taxon>Actinomycetes</taxon>
        <taxon>Bifidobacteriales</taxon>
        <taxon>Bifidobacteriaceae</taxon>
        <taxon>Bifidobacterium</taxon>
    </lineage>
</organism>
<evidence type="ECO:0000256" key="1">
    <source>
        <dbReference type="SAM" id="Phobius"/>
    </source>
</evidence>
<dbReference type="AlphaFoldDB" id="A0A7J5TJC2"/>
<evidence type="ECO:0000313" key="2">
    <source>
        <dbReference type="EMBL" id="KAB7462002.1"/>
    </source>
</evidence>
<keyword evidence="1" id="KW-0812">Transmembrane</keyword>
<comment type="caution">
    <text evidence="2">The sequence shown here is derived from an EMBL/GenBank/DDBJ whole genome shotgun (WGS) entry which is preliminary data.</text>
</comment>
<protein>
    <submittedName>
        <fullName evidence="2">Uncharacterized protein</fullName>
    </submittedName>
</protein>
<proteinExistence type="predicted"/>
<evidence type="ECO:0000313" key="3">
    <source>
        <dbReference type="Proteomes" id="UP000429211"/>
    </source>
</evidence>
<reference evidence="2 3" key="1">
    <citation type="journal article" date="2019" name="Nat. Med.">
        <title>A library of human gut bacterial isolates paired with longitudinal multiomics data enables mechanistic microbiome research.</title>
        <authorList>
            <person name="Poyet M."/>
            <person name="Groussin M."/>
            <person name="Gibbons S.M."/>
            <person name="Avila-Pacheco J."/>
            <person name="Jiang X."/>
            <person name="Kearney S.M."/>
            <person name="Perrotta A.R."/>
            <person name="Berdy B."/>
            <person name="Zhao S."/>
            <person name="Lieberman T.D."/>
            <person name="Swanson P.K."/>
            <person name="Smith M."/>
            <person name="Roesemann S."/>
            <person name="Alexander J.E."/>
            <person name="Rich S.A."/>
            <person name="Livny J."/>
            <person name="Vlamakis H."/>
            <person name="Clish C."/>
            <person name="Bullock K."/>
            <person name="Deik A."/>
            <person name="Scott J."/>
            <person name="Pierce K.A."/>
            <person name="Xavier R.J."/>
            <person name="Alm E.J."/>
        </authorList>
    </citation>
    <scope>NUCLEOTIDE SEQUENCE [LARGE SCALE GENOMIC DNA]</scope>
    <source>
        <strain evidence="2 3">BIOML-A2</strain>
    </source>
</reference>
<keyword evidence="1" id="KW-0472">Membrane</keyword>